<evidence type="ECO:0000256" key="1">
    <source>
        <dbReference type="ARBA" id="ARBA00000900"/>
    </source>
</evidence>
<evidence type="ECO:0000256" key="17">
    <source>
        <dbReference type="SAM" id="Phobius"/>
    </source>
</evidence>
<dbReference type="PANTHER" id="PTHR46279:SF31">
    <property type="entry name" value="RING-H2 FINGER PROTEIN ATL20-LIKE ISOFORM X1"/>
    <property type="match status" value="1"/>
</dbReference>
<sequence>MASSEAEAQVFLFSICIVLSFIHGGGSSAMTCPIKCRVNGPEVQFPFRLINQPERCGYPGYDLSCNNMTRTVIQLPNSGEFIVLSIDYLSQTLIINESEPNSCLPGRFLDKSFSLAGSPFDEQEYSSEFTFLNCSSDDQILTTLSGLLRIVDCLSGENFTVVAVLTYYKYNMSTKLSSCSEIKTVSVPVMWPVGSNLTEGVTLKWNVPDCTSCEEGGGFCGFKKGASRDMPTGCANLPAPSGLPRVARYGILIGVGIPGLLCIIGLGCYLCGRFRACYQHRNSDAELGTSITPQLHPAVVPTGLDKPTIESYPKTILGDSGRLPKPNDSTCPICLCEYHPKETLRSIPKCNHYFHAICIDEWLKINATCPLCRNSRENSSVVTPSSSISFSSSSSSLMAVP</sequence>
<dbReference type="Pfam" id="PF13639">
    <property type="entry name" value="zf-RING_2"/>
    <property type="match status" value="1"/>
</dbReference>
<comment type="caution">
    <text evidence="20">The sequence shown here is derived from an EMBL/GenBank/DDBJ whole genome shotgun (WGS) entry which is preliminary data.</text>
</comment>
<feature type="signal peptide" evidence="18">
    <location>
        <begin position="1"/>
        <end position="27"/>
    </location>
</feature>
<reference evidence="20 21" key="1">
    <citation type="submission" date="2024-05" db="EMBL/GenBank/DDBJ databases">
        <title>Haplotype-resolved chromosome-level genome assembly of Huyou (Citrus changshanensis).</title>
        <authorList>
            <person name="Miao C."/>
            <person name="Chen W."/>
            <person name="Wu Y."/>
            <person name="Wang L."/>
            <person name="Zhao S."/>
            <person name="Grierson D."/>
            <person name="Xu C."/>
            <person name="Chen K."/>
        </authorList>
    </citation>
    <scope>NUCLEOTIDE SEQUENCE [LARGE SCALE GENOMIC DNA]</scope>
    <source>
        <strain evidence="20">01-14</strain>
        <tissue evidence="20">Leaf</tissue>
    </source>
</reference>
<dbReference type="Pfam" id="PF13947">
    <property type="entry name" value="GUB_WAK_bind"/>
    <property type="match status" value="1"/>
</dbReference>
<evidence type="ECO:0000256" key="6">
    <source>
        <dbReference type="ARBA" id="ARBA00022692"/>
    </source>
</evidence>
<dbReference type="SUPFAM" id="SSF57850">
    <property type="entry name" value="RING/U-box"/>
    <property type="match status" value="1"/>
</dbReference>
<feature type="transmembrane region" description="Helical" evidence="17">
    <location>
        <begin position="249"/>
        <end position="271"/>
    </location>
</feature>
<dbReference type="PROSITE" id="PS50089">
    <property type="entry name" value="ZF_RING_2"/>
    <property type="match status" value="1"/>
</dbReference>
<dbReference type="InterPro" id="IPR025287">
    <property type="entry name" value="WAK_GUB"/>
</dbReference>
<keyword evidence="7" id="KW-0479">Metal-binding</keyword>
<dbReference type="Proteomes" id="UP001428341">
    <property type="component" value="Unassembled WGS sequence"/>
</dbReference>
<dbReference type="InterPro" id="IPR001841">
    <property type="entry name" value="Znf_RING"/>
</dbReference>
<dbReference type="CDD" id="cd16461">
    <property type="entry name" value="RING-H2_EL5-like"/>
    <property type="match status" value="1"/>
</dbReference>
<keyword evidence="10" id="KW-0833">Ubl conjugation pathway</keyword>
<keyword evidence="9 15" id="KW-0863">Zinc-finger</keyword>
<gene>
    <name evidence="20" type="ORF">WN944_012848</name>
</gene>
<evidence type="ECO:0000256" key="18">
    <source>
        <dbReference type="SAM" id="SignalP"/>
    </source>
</evidence>
<keyword evidence="6 17" id="KW-0812">Transmembrane</keyword>
<dbReference type="GO" id="GO:0030247">
    <property type="term" value="F:polysaccharide binding"/>
    <property type="evidence" value="ECO:0007669"/>
    <property type="project" value="InterPro"/>
</dbReference>
<evidence type="ECO:0000256" key="8">
    <source>
        <dbReference type="ARBA" id="ARBA00022729"/>
    </source>
</evidence>
<comment type="similarity">
    <text evidence="14">Belongs to the RING-type zinc finger family. ATL subfamily.</text>
</comment>
<evidence type="ECO:0000256" key="7">
    <source>
        <dbReference type="ARBA" id="ARBA00022723"/>
    </source>
</evidence>
<evidence type="ECO:0000256" key="15">
    <source>
        <dbReference type="PROSITE-ProRule" id="PRU00175"/>
    </source>
</evidence>
<evidence type="ECO:0000256" key="9">
    <source>
        <dbReference type="ARBA" id="ARBA00022771"/>
    </source>
</evidence>
<keyword evidence="12 17" id="KW-1133">Transmembrane helix</keyword>
<accession>A0AAP0M7I3</accession>
<protein>
    <recommendedName>
        <fullName evidence="4">RING-type E3 ubiquitin transferase</fullName>
        <ecNumber evidence="4">2.3.2.27</ecNumber>
    </recommendedName>
</protein>
<evidence type="ECO:0000256" key="16">
    <source>
        <dbReference type="SAM" id="MobiDB-lite"/>
    </source>
</evidence>
<evidence type="ECO:0000256" key="11">
    <source>
        <dbReference type="ARBA" id="ARBA00022833"/>
    </source>
</evidence>
<dbReference type="PANTHER" id="PTHR46279">
    <property type="entry name" value="RING/U-BOX SUPERFAMILY PROTEIN"/>
    <property type="match status" value="1"/>
</dbReference>
<keyword evidence="21" id="KW-1185">Reference proteome</keyword>
<dbReference type="SMART" id="SM00184">
    <property type="entry name" value="RING"/>
    <property type="match status" value="1"/>
</dbReference>
<dbReference type="GO" id="GO:0008270">
    <property type="term" value="F:zinc ion binding"/>
    <property type="evidence" value="ECO:0007669"/>
    <property type="project" value="UniProtKB-KW"/>
</dbReference>
<keyword evidence="5" id="KW-0808">Transferase</keyword>
<evidence type="ECO:0000256" key="2">
    <source>
        <dbReference type="ARBA" id="ARBA00004167"/>
    </source>
</evidence>
<feature type="chain" id="PRO_5042840910" description="RING-type E3 ubiquitin transferase" evidence="18">
    <location>
        <begin position="28"/>
        <end position="401"/>
    </location>
</feature>
<organism evidence="20 21">
    <name type="scientific">Citrus x changshan-huyou</name>
    <dbReference type="NCBI Taxonomy" id="2935761"/>
    <lineage>
        <taxon>Eukaryota</taxon>
        <taxon>Viridiplantae</taxon>
        <taxon>Streptophyta</taxon>
        <taxon>Embryophyta</taxon>
        <taxon>Tracheophyta</taxon>
        <taxon>Spermatophyta</taxon>
        <taxon>Magnoliopsida</taxon>
        <taxon>eudicotyledons</taxon>
        <taxon>Gunneridae</taxon>
        <taxon>Pentapetalae</taxon>
        <taxon>rosids</taxon>
        <taxon>malvids</taxon>
        <taxon>Sapindales</taxon>
        <taxon>Rutaceae</taxon>
        <taxon>Aurantioideae</taxon>
        <taxon>Citrus</taxon>
    </lineage>
</organism>
<dbReference type="GO" id="GO:0061630">
    <property type="term" value="F:ubiquitin protein ligase activity"/>
    <property type="evidence" value="ECO:0007669"/>
    <property type="project" value="UniProtKB-EC"/>
</dbReference>
<name>A0AAP0M7I3_9ROSI</name>
<evidence type="ECO:0000256" key="13">
    <source>
        <dbReference type="ARBA" id="ARBA00023136"/>
    </source>
</evidence>
<proteinExistence type="inferred from homology"/>
<dbReference type="AlphaFoldDB" id="A0AAP0M7I3"/>
<dbReference type="InterPro" id="IPR046948">
    <property type="entry name" value="ATL20-22-like"/>
</dbReference>
<evidence type="ECO:0000256" key="5">
    <source>
        <dbReference type="ARBA" id="ARBA00022679"/>
    </source>
</evidence>
<feature type="domain" description="RING-type" evidence="19">
    <location>
        <begin position="331"/>
        <end position="373"/>
    </location>
</feature>
<evidence type="ECO:0000256" key="4">
    <source>
        <dbReference type="ARBA" id="ARBA00012483"/>
    </source>
</evidence>
<dbReference type="InterPro" id="IPR013083">
    <property type="entry name" value="Znf_RING/FYVE/PHD"/>
</dbReference>
<evidence type="ECO:0000256" key="12">
    <source>
        <dbReference type="ARBA" id="ARBA00022989"/>
    </source>
</evidence>
<keyword evidence="13 17" id="KW-0472">Membrane</keyword>
<evidence type="ECO:0000256" key="14">
    <source>
        <dbReference type="ARBA" id="ARBA00024209"/>
    </source>
</evidence>
<comment type="catalytic activity">
    <reaction evidence="1">
        <text>S-ubiquitinyl-[E2 ubiquitin-conjugating enzyme]-L-cysteine + [acceptor protein]-L-lysine = [E2 ubiquitin-conjugating enzyme]-L-cysteine + N(6)-ubiquitinyl-[acceptor protein]-L-lysine.</text>
        <dbReference type="EC" id="2.3.2.27"/>
    </reaction>
</comment>
<evidence type="ECO:0000259" key="19">
    <source>
        <dbReference type="PROSITE" id="PS50089"/>
    </source>
</evidence>
<dbReference type="GO" id="GO:0016020">
    <property type="term" value="C:membrane"/>
    <property type="evidence" value="ECO:0007669"/>
    <property type="project" value="UniProtKB-SubCell"/>
</dbReference>
<evidence type="ECO:0000313" key="21">
    <source>
        <dbReference type="Proteomes" id="UP001428341"/>
    </source>
</evidence>
<evidence type="ECO:0000256" key="3">
    <source>
        <dbReference type="ARBA" id="ARBA00004906"/>
    </source>
</evidence>
<comment type="subcellular location">
    <subcellularLocation>
        <location evidence="2">Membrane</location>
        <topology evidence="2">Single-pass membrane protein</topology>
    </subcellularLocation>
</comment>
<keyword evidence="11" id="KW-0862">Zinc</keyword>
<keyword evidence="8 18" id="KW-0732">Signal</keyword>
<dbReference type="Gene3D" id="3.30.40.10">
    <property type="entry name" value="Zinc/RING finger domain, C3HC4 (zinc finger)"/>
    <property type="match status" value="1"/>
</dbReference>
<dbReference type="EMBL" id="JBCGBO010000005">
    <property type="protein sequence ID" value="KAK9197665.1"/>
    <property type="molecule type" value="Genomic_DNA"/>
</dbReference>
<evidence type="ECO:0000256" key="10">
    <source>
        <dbReference type="ARBA" id="ARBA00022786"/>
    </source>
</evidence>
<evidence type="ECO:0000313" key="20">
    <source>
        <dbReference type="EMBL" id="KAK9197665.1"/>
    </source>
</evidence>
<comment type="pathway">
    <text evidence="3">Protein modification; protein ubiquitination.</text>
</comment>
<feature type="region of interest" description="Disordered" evidence="16">
    <location>
        <begin position="377"/>
        <end position="401"/>
    </location>
</feature>
<dbReference type="EC" id="2.3.2.27" evidence="4"/>